<proteinExistence type="predicted"/>
<accession>A0AAV7AVN3</accession>
<reference evidence="2" key="1">
    <citation type="thesis" date="2020" institute="ProQuest LLC" country="789 East Eisenhower Parkway, Ann Arbor, MI, USA">
        <title>Comparative Genomics and Chromosome Evolution.</title>
        <authorList>
            <person name="Mudd A.B."/>
        </authorList>
    </citation>
    <scope>NUCLEOTIDE SEQUENCE</scope>
    <source>
        <strain evidence="2">237g6f4</strain>
        <tissue evidence="2">Blood</tissue>
    </source>
</reference>
<feature type="chain" id="PRO_5043787181" evidence="1">
    <location>
        <begin position="17"/>
        <end position="62"/>
    </location>
</feature>
<dbReference type="Proteomes" id="UP000824782">
    <property type="component" value="Unassembled WGS sequence"/>
</dbReference>
<organism evidence="2 3">
    <name type="scientific">Engystomops pustulosus</name>
    <name type="common">Tungara frog</name>
    <name type="synonym">Physalaemus pustulosus</name>
    <dbReference type="NCBI Taxonomy" id="76066"/>
    <lineage>
        <taxon>Eukaryota</taxon>
        <taxon>Metazoa</taxon>
        <taxon>Chordata</taxon>
        <taxon>Craniata</taxon>
        <taxon>Vertebrata</taxon>
        <taxon>Euteleostomi</taxon>
        <taxon>Amphibia</taxon>
        <taxon>Batrachia</taxon>
        <taxon>Anura</taxon>
        <taxon>Neobatrachia</taxon>
        <taxon>Hyloidea</taxon>
        <taxon>Leptodactylidae</taxon>
        <taxon>Leiuperinae</taxon>
        <taxon>Engystomops</taxon>
    </lineage>
</organism>
<dbReference type="AlphaFoldDB" id="A0AAV7AVN3"/>
<dbReference type="EMBL" id="WNYA01000007">
    <property type="protein sequence ID" value="KAG8564017.1"/>
    <property type="molecule type" value="Genomic_DNA"/>
</dbReference>
<gene>
    <name evidence="2" type="ORF">GDO81_016292</name>
</gene>
<evidence type="ECO:0000313" key="3">
    <source>
        <dbReference type="Proteomes" id="UP000824782"/>
    </source>
</evidence>
<evidence type="ECO:0000313" key="2">
    <source>
        <dbReference type="EMBL" id="KAG8564017.1"/>
    </source>
</evidence>
<sequence length="62" mass="7044">MPFILALPRSIGFSLALIRYECSLAVWQSQTSSISTRTLPWVRRPNICNVQQSSCIIFKTLT</sequence>
<protein>
    <submittedName>
        <fullName evidence="2">Uncharacterized protein</fullName>
    </submittedName>
</protein>
<comment type="caution">
    <text evidence="2">The sequence shown here is derived from an EMBL/GenBank/DDBJ whole genome shotgun (WGS) entry which is preliminary data.</text>
</comment>
<feature type="signal peptide" evidence="1">
    <location>
        <begin position="1"/>
        <end position="16"/>
    </location>
</feature>
<evidence type="ECO:0000256" key="1">
    <source>
        <dbReference type="SAM" id="SignalP"/>
    </source>
</evidence>
<keyword evidence="1" id="KW-0732">Signal</keyword>
<name>A0AAV7AVN3_ENGPU</name>
<keyword evidence="3" id="KW-1185">Reference proteome</keyword>